<reference evidence="3" key="1">
    <citation type="submission" date="2020-08" db="EMBL/GenBank/DDBJ databases">
        <title>Genome public.</title>
        <authorList>
            <person name="Liu C."/>
            <person name="Sun Q."/>
        </authorList>
    </citation>
    <scope>NUCLEOTIDE SEQUENCE</scope>
    <source>
        <strain evidence="3">NSJ-33</strain>
    </source>
</reference>
<evidence type="ECO:0000313" key="4">
    <source>
        <dbReference type="Proteomes" id="UP000610760"/>
    </source>
</evidence>
<feature type="domain" description="DUF2726" evidence="2">
    <location>
        <begin position="44"/>
        <end position="159"/>
    </location>
</feature>
<accession>A0A926I7D0</accession>
<proteinExistence type="predicted"/>
<evidence type="ECO:0000259" key="2">
    <source>
        <dbReference type="Pfam" id="PF10881"/>
    </source>
</evidence>
<keyword evidence="1" id="KW-0472">Membrane</keyword>
<dbReference type="InterPro" id="IPR024402">
    <property type="entry name" value="DUF2726"/>
</dbReference>
<protein>
    <submittedName>
        <fullName evidence="3">DUF2726 domain-containing protein</fullName>
    </submittedName>
</protein>
<dbReference type="EMBL" id="JACRSV010000002">
    <property type="protein sequence ID" value="MBC8559786.1"/>
    <property type="molecule type" value="Genomic_DNA"/>
</dbReference>
<dbReference type="AlphaFoldDB" id="A0A926I7D0"/>
<evidence type="ECO:0000313" key="3">
    <source>
        <dbReference type="EMBL" id="MBC8559786.1"/>
    </source>
</evidence>
<gene>
    <name evidence="3" type="ORF">H8710_06845</name>
</gene>
<keyword evidence="1" id="KW-1133">Transmembrane helix</keyword>
<keyword evidence="1" id="KW-0812">Transmembrane</keyword>
<sequence>MMDPIYYLLIWIAAAAVAAYIVDVVRRRPEQANPNGKLPYEKQKNFLSPAEHSFYLAMQNHLESQFTICPKVGIKELICVQKGVGRDWRKYFNWISRKHVDFVLCRPDTMEVICAVELDDKSHLRQDRRRRDEFVDKLFEQVGIPLFHIPVKPGYTHEDFAPVLLLREEFTLK</sequence>
<dbReference type="Proteomes" id="UP000610760">
    <property type="component" value="Unassembled WGS sequence"/>
</dbReference>
<name>A0A926I7D0_9FIRM</name>
<comment type="caution">
    <text evidence="3">The sequence shown here is derived from an EMBL/GenBank/DDBJ whole genome shotgun (WGS) entry which is preliminary data.</text>
</comment>
<feature type="transmembrane region" description="Helical" evidence="1">
    <location>
        <begin position="6"/>
        <end position="25"/>
    </location>
</feature>
<keyword evidence="4" id="KW-1185">Reference proteome</keyword>
<evidence type="ECO:0000256" key="1">
    <source>
        <dbReference type="SAM" id="Phobius"/>
    </source>
</evidence>
<dbReference type="RefSeq" id="WP_249294772.1">
    <property type="nucleotide sequence ID" value="NZ_JACRSV010000002.1"/>
</dbReference>
<organism evidence="3 4">
    <name type="scientific">Fumia xinanensis</name>
    <dbReference type="NCBI Taxonomy" id="2763659"/>
    <lineage>
        <taxon>Bacteria</taxon>
        <taxon>Bacillati</taxon>
        <taxon>Bacillota</taxon>
        <taxon>Clostridia</taxon>
        <taxon>Eubacteriales</taxon>
        <taxon>Oscillospiraceae</taxon>
        <taxon>Fumia</taxon>
    </lineage>
</organism>
<dbReference type="Pfam" id="PF10881">
    <property type="entry name" value="DUF2726"/>
    <property type="match status" value="1"/>
</dbReference>